<dbReference type="GO" id="GO:0046872">
    <property type="term" value="F:metal ion binding"/>
    <property type="evidence" value="ECO:0007669"/>
    <property type="project" value="UniProtKB-KW"/>
</dbReference>
<dbReference type="STRING" id="517719.SAMN05421762_0345"/>
<feature type="binding site" evidence="4">
    <location>
        <position position="218"/>
    </location>
    <ligand>
        <name>Mg(2+)</name>
        <dbReference type="ChEBI" id="CHEBI:18420"/>
        <label>1</label>
        <note>catalytic</note>
    </ligand>
</feature>
<feature type="binding site" evidence="4">
    <location>
        <position position="97"/>
    </location>
    <ligand>
        <name>Mg(2+)</name>
        <dbReference type="ChEBI" id="CHEBI:18420"/>
        <label>1</label>
        <note>catalytic</note>
    </ligand>
</feature>
<reference evidence="5 6" key="1">
    <citation type="submission" date="2016-10" db="EMBL/GenBank/DDBJ databases">
        <authorList>
            <person name="de Groot N.N."/>
        </authorList>
    </citation>
    <scope>NUCLEOTIDE SEQUENCE [LARGE SCALE GENOMIC DNA]</scope>
    <source>
        <strain evidence="5 6">DSM 29619</strain>
    </source>
</reference>
<dbReference type="InterPro" id="IPR000760">
    <property type="entry name" value="Inositol_monophosphatase-like"/>
</dbReference>
<dbReference type="GO" id="GO:0006020">
    <property type="term" value="P:inositol metabolic process"/>
    <property type="evidence" value="ECO:0007669"/>
    <property type="project" value="TreeGrafter"/>
</dbReference>
<feature type="binding site" evidence="4">
    <location>
        <position position="100"/>
    </location>
    <ligand>
        <name>Mg(2+)</name>
        <dbReference type="ChEBI" id="CHEBI:18420"/>
        <label>1</label>
        <note>catalytic</note>
    </ligand>
</feature>
<gene>
    <name evidence="5" type="ORF">SAMN05421762_0345</name>
</gene>
<dbReference type="Gene3D" id="3.30.540.10">
    <property type="entry name" value="Fructose-1,6-Bisphosphatase, subunit A, domain 1"/>
    <property type="match status" value="1"/>
</dbReference>
<dbReference type="PANTHER" id="PTHR20854">
    <property type="entry name" value="INOSITOL MONOPHOSPHATASE"/>
    <property type="match status" value="1"/>
</dbReference>
<dbReference type="GO" id="GO:0008934">
    <property type="term" value="F:inositol monophosphate 1-phosphatase activity"/>
    <property type="evidence" value="ECO:0007669"/>
    <property type="project" value="TreeGrafter"/>
</dbReference>
<comment type="cofactor">
    <cofactor evidence="4">
        <name>Mg(2+)</name>
        <dbReference type="ChEBI" id="CHEBI:18420"/>
    </cofactor>
</comment>
<dbReference type="Proteomes" id="UP000231644">
    <property type="component" value="Unassembled WGS sequence"/>
</dbReference>
<evidence type="ECO:0000256" key="4">
    <source>
        <dbReference type="PIRSR" id="PIRSR600760-2"/>
    </source>
</evidence>
<dbReference type="PRINTS" id="PR00377">
    <property type="entry name" value="IMPHPHTASES"/>
</dbReference>
<evidence type="ECO:0000256" key="1">
    <source>
        <dbReference type="ARBA" id="ARBA00009759"/>
    </source>
</evidence>
<dbReference type="PANTHER" id="PTHR20854:SF4">
    <property type="entry name" value="INOSITOL-1-MONOPHOSPHATASE-RELATED"/>
    <property type="match status" value="1"/>
</dbReference>
<dbReference type="GO" id="GO:0046854">
    <property type="term" value="P:phosphatidylinositol phosphate biosynthetic process"/>
    <property type="evidence" value="ECO:0007669"/>
    <property type="project" value="InterPro"/>
</dbReference>
<proteinExistence type="inferred from homology"/>
<evidence type="ECO:0000256" key="2">
    <source>
        <dbReference type="ARBA" id="ARBA00022723"/>
    </source>
</evidence>
<name>A0A1I1HPW1_9RHOB</name>
<keyword evidence="3 4" id="KW-0460">Magnesium</keyword>
<dbReference type="EMBL" id="FOLX01000001">
    <property type="protein sequence ID" value="SFC26149.1"/>
    <property type="molecule type" value="Genomic_DNA"/>
</dbReference>
<sequence length="273" mass="29273">MPASDTVTDIQGDPARDLALLVDAAREAGAVAQQFTGATARRWDKPDDQGPVTEADLAVNDVLLRQLRDARPGYGWLSEESEDSGARLTRDRVFIIDPIDGTRSFIDGNDTWAHSLAIAERGRVVAAVVYLPVKGMLYAAADGGGAWLNDAPIRVSGRDRLTGASVLAAKPNYDKRHWPGGVPDVARHYRPSLAYRLSLVAEGAFDAMLTFRDSWEWDIAAGDLILREAGAVTSDREGRVLAFNNAHPQVGGVVAAGPVLHDGLMAALGVRKP</sequence>
<dbReference type="InterPro" id="IPR020550">
    <property type="entry name" value="Inositol_monophosphatase_CS"/>
</dbReference>
<organism evidence="5 6">
    <name type="scientific">Pseudooceanicola nitratireducens</name>
    <dbReference type="NCBI Taxonomy" id="517719"/>
    <lineage>
        <taxon>Bacteria</taxon>
        <taxon>Pseudomonadati</taxon>
        <taxon>Pseudomonadota</taxon>
        <taxon>Alphaproteobacteria</taxon>
        <taxon>Rhodobacterales</taxon>
        <taxon>Paracoccaceae</taxon>
        <taxon>Pseudooceanicola</taxon>
    </lineage>
</organism>
<dbReference type="GO" id="GO:0007165">
    <property type="term" value="P:signal transduction"/>
    <property type="evidence" value="ECO:0007669"/>
    <property type="project" value="TreeGrafter"/>
</dbReference>
<dbReference type="SUPFAM" id="SSF56655">
    <property type="entry name" value="Carbohydrate phosphatase"/>
    <property type="match status" value="1"/>
</dbReference>
<feature type="binding site" evidence="4">
    <location>
        <position position="79"/>
    </location>
    <ligand>
        <name>Mg(2+)</name>
        <dbReference type="ChEBI" id="CHEBI:18420"/>
        <label>1</label>
        <note>catalytic</note>
    </ligand>
</feature>
<protein>
    <submittedName>
        <fullName evidence="5">Myo-inositol-1(Or 4)-monophosphatase</fullName>
    </submittedName>
</protein>
<feature type="binding site" evidence="4">
    <location>
        <position position="99"/>
    </location>
    <ligand>
        <name>Mg(2+)</name>
        <dbReference type="ChEBI" id="CHEBI:18420"/>
        <label>1</label>
        <note>catalytic</note>
    </ligand>
</feature>
<keyword evidence="2 4" id="KW-0479">Metal-binding</keyword>
<evidence type="ECO:0000313" key="6">
    <source>
        <dbReference type="Proteomes" id="UP000231644"/>
    </source>
</evidence>
<dbReference type="PROSITE" id="PS00630">
    <property type="entry name" value="IMP_2"/>
    <property type="match status" value="1"/>
</dbReference>
<dbReference type="Gene3D" id="3.40.190.80">
    <property type="match status" value="1"/>
</dbReference>
<dbReference type="Pfam" id="PF00459">
    <property type="entry name" value="Inositol_P"/>
    <property type="match status" value="1"/>
</dbReference>
<accession>A0A1I1HPW1</accession>
<dbReference type="RefSeq" id="WP_261315534.1">
    <property type="nucleotide sequence ID" value="NZ_JAHVJX010000002.1"/>
</dbReference>
<evidence type="ECO:0000256" key="3">
    <source>
        <dbReference type="ARBA" id="ARBA00022842"/>
    </source>
</evidence>
<evidence type="ECO:0000313" key="5">
    <source>
        <dbReference type="EMBL" id="SFC26149.1"/>
    </source>
</evidence>
<dbReference type="AlphaFoldDB" id="A0A1I1HPW1"/>
<comment type="similarity">
    <text evidence="1">Belongs to the inositol monophosphatase superfamily.</text>
</comment>
<dbReference type="CDD" id="cd01638">
    <property type="entry name" value="CysQ"/>
    <property type="match status" value="1"/>
</dbReference>
<keyword evidence="6" id="KW-1185">Reference proteome</keyword>